<feature type="signal peptide" evidence="1">
    <location>
        <begin position="1"/>
        <end position="23"/>
    </location>
</feature>
<protein>
    <recommendedName>
        <fullName evidence="4">Tetratricopeptide repeat protein</fullName>
    </recommendedName>
</protein>
<evidence type="ECO:0000256" key="1">
    <source>
        <dbReference type="SAM" id="SignalP"/>
    </source>
</evidence>
<dbReference type="EMBL" id="BAABFA010000008">
    <property type="protein sequence ID" value="GAA4462780.1"/>
    <property type="molecule type" value="Genomic_DNA"/>
</dbReference>
<accession>A0ABP8NAT9</accession>
<keyword evidence="3" id="KW-1185">Reference proteome</keyword>
<name>A0ABP8NAT9_9BACT</name>
<keyword evidence="1" id="KW-0732">Signal</keyword>
<evidence type="ECO:0008006" key="4">
    <source>
        <dbReference type="Google" id="ProtNLM"/>
    </source>
</evidence>
<proteinExistence type="predicted"/>
<feature type="chain" id="PRO_5046928858" description="Tetratricopeptide repeat protein" evidence="1">
    <location>
        <begin position="24"/>
        <end position="290"/>
    </location>
</feature>
<dbReference type="InterPro" id="IPR011990">
    <property type="entry name" value="TPR-like_helical_dom_sf"/>
</dbReference>
<dbReference type="Gene3D" id="1.25.40.10">
    <property type="entry name" value="Tetratricopeptide repeat domain"/>
    <property type="match status" value="1"/>
</dbReference>
<organism evidence="2 3">
    <name type="scientific">Nemorincola caseinilytica</name>
    <dbReference type="NCBI Taxonomy" id="2054315"/>
    <lineage>
        <taxon>Bacteria</taxon>
        <taxon>Pseudomonadati</taxon>
        <taxon>Bacteroidota</taxon>
        <taxon>Chitinophagia</taxon>
        <taxon>Chitinophagales</taxon>
        <taxon>Chitinophagaceae</taxon>
        <taxon>Nemorincola</taxon>
    </lineage>
</organism>
<dbReference type="Proteomes" id="UP001500067">
    <property type="component" value="Unassembled WGS sequence"/>
</dbReference>
<evidence type="ECO:0000313" key="2">
    <source>
        <dbReference type="EMBL" id="GAA4462780.1"/>
    </source>
</evidence>
<reference evidence="3" key="1">
    <citation type="journal article" date="2019" name="Int. J. Syst. Evol. Microbiol.">
        <title>The Global Catalogue of Microorganisms (GCM) 10K type strain sequencing project: providing services to taxonomists for standard genome sequencing and annotation.</title>
        <authorList>
            <consortium name="The Broad Institute Genomics Platform"/>
            <consortium name="The Broad Institute Genome Sequencing Center for Infectious Disease"/>
            <person name="Wu L."/>
            <person name="Ma J."/>
        </authorList>
    </citation>
    <scope>NUCLEOTIDE SEQUENCE [LARGE SCALE GENOMIC DNA]</scope>
    <source>
        <strain evidence="3">JCM 32105</strain>
    </source>
</reference>
<sequence>MNNKLRYCIAILMMALAIPAAKAQVATGGNIKEVYKKLSPRYYIQAPPLSPWAEGQNMLFVCDKPFPLDCDVVFLALHDTSLVGAYLPADTVFLFDNDGDGKLGMPIEPFLLPVWAIKRHTVVRPRDTAVLAVLDRMYNNVLQGNETRVDEQLSDQYERYKVDMTMPNRHIILLFDNYQALGRYHEQHHRVADPRLGIAYMKALAEECTTLYGRIPAIVQVYMCEALIRAHMMDAARIHLEKALELYPDSVPLQIYAYRLEENTKQQQKMLNRLRERYPQHWAVKAMTEE</sequence>
<dbReference type="RefSeq" id="WP_345079477.1">
    <property type="nucleotide sequence ID" value="NZ_BAABFA010000008.1"/>
</dbReference>
<comment type="caution">
    <text evidence="2">The sequence shown here is derived from an EMBL/GenBank/DDBJ whole genome shotgun (WGS) entry which is preliminary data.</text>
</comment>
<gene>
    <name evidence="2" type="ORF">GCM10023093_09990</name>
</gene>
<evidence type="ECO:0000313" key="3">
    <source>
        <dbReference type="Proteomes" id="UP001500067"/>
    </source>
</evidence>